<dbReference type="SMR" id="A2FWL7"/>
<keyword evidence="2" id="KW-0560">Oxidoreductase</keyword>
<protein>
    <submittedName>
        <fullName evidence="4">Oxidoreductase, FAD/FMN-binding family protein</fullName>
    </submittedName>
</protein>
<dbReference type="EMBL" id="DS114088">
    <property type="protein sequence ID" value="EAX90702.1"/>
    <property type="molecule type" value="Genomic_DNA"/>
</dbReference>
<dbReference type="AlphaFoldDB" id="A2FWL7"/>
<dbReference type="InterPro" id="IPR051799">
    <property type="entry name" value="NADH_flavin_oxidoreductase"/>
</dbReference>
<keyword evidence="5" id="KW-1185">Reference proteome</keyword>
<dbReference type="InterPro" id="IPR001155">
    <property type="entry name" value="OxRdtase_FMN_N"/>
</dbReference>
<proteinExistence type="predicted"/>
<dbReference type="KEGG" id="tva:4748390"/>
<feature type="domain" description="NADH:flavin oxidoreductase/NADH oxidase N-terminal" evidence="3">
    <location>
        <begin position="3"/>
        <end position="103"/>
    </location>
</feature>
<sequence>MDSLFTPVTINHTTIQNRFMRSATFMHACDSNGFPKPELLKYYKNLADGKMGLIVPGYFHVQKAGKAVPGQGGLATDQQAEAWRYIVKYVHDQGSKMMFQLADGRFIKKGLIFRRYLSEMEISEIIDNFRLAAKRVQNIGGDGIQIHAAHGYLISQFLSPYTNKRQDRYGGSPENRRRILVELADAIRKECGKEFLIAVKYNGSDCLEGGFTPNDAAETAAAIKDVDLWEVSCGMLDPRLTSRFNSKWLTKKGYEKKIGYNLDYVPTIRAKTDAKIAVCGGLRSKGSMIKSIKQGADLVSMSRAAIADTHVVKHLMEGQNIKCIGCNKCFTHMIFGSVKCYVYK</sequence>
<evidence type="ECO:0000256" key="2">
    <source>
        <dbReference type="ARBA" id="ARBA00023002"/>
    </source>
</evidence>
<dbReference type="OrthoDB" id="72788at2759"/>
<keyword evidence="1" id="KW-0285">Flavoprotein</keyword>
<dbReference type="Pfam" id="PF00724">
    <property type="entry name" value="Oxidored_FMN"/>
    <property type="match status" value="2"/>
</dbReference>
<dbReference type="VEuPathDB" id="TrichDB:TVAGG3_1033410"/>
<dbReference type="SUPFAM" id="SSF51395">
    <property type="entry name" value="FMN-linked oxidoreductases"/>
    <property type="match status" value="1"/>
</dbReference>
<evidence type="ECO:0000256" key="1">
    <source>
        <dbReference type="ARBA" id="ARBA00022630"/>
    </source>
</evidence>
<reference evidence="4" key="1">
    <citation type="submission" date="2006-10" db="EMBL/GenBank/DDBJ databases">
        <authorList>
            <person name="Amadeo P."/>
            <person name="Zhao Q."/>
            <person name="Wortman J."/>
            <person name="Fraser-Liggett C."/>
            <person name="Carlton J."/>
        </authorList>
    </citation>
    <scope>NUCLEOTIDE SEQUENCE</scope>
    <source>
        <strain evidence="4">G3</strain>
    </source>
</reference>
<dbReference type="GO" id="GO:0010181">
    <property type="term" value="F:FMN binding"/>
    <property type="evidence" value="ECO:0007669"/>
    <property type="project" value="InterPro"/>
</dbReference>
<dbReference type="PANTHER" id="PTHR43656:SF2">
    <property type="entry name" value="BINDING OXIDOREDUCTASE, PUTATIVE (AFU_ORTHOLOGUE AFUA_2G08260)-RELATED"/>
    <property type="match status" value="1"/>
</dbReference>
<dbReference type="InterPro" id="IPR013785">
    <property type="entry name" value="Aldolase_TIM"/>
</dbReference>
<evidence type="ECO:0000313" key="4">
    <source>
        <dbReference type="EMBL" id="EAX90702.1"/>
    </source>
</evidence>
<dbReference type="VEuPathDB" id="TrichDB:TVAG_152690"/>
<accession>A2FWL7</accession>
<name>A2FWL7_TRIV3</name>
<reference evidence="4" key="2">
    <citation type="journal article" date="2007" name="Science">
        <title>Draft genome sequence of the sexually transmitted pathogen Trichomonas vaginalis.</title>
        <authorList>
            <person name="Carlton J.M."/>
            <person name="Hirt R.P."/>
            <person name="Silva J.C."/>
            <person name="Delcher A.L."/>
            <person name="Schatz M."/>
            <person name="Zhao Q."/>
            <person name="Wortman J.R."/>
            <person name="Bidwell S.L."/>
            <person name="Alsmark U.C.M."/>
            <person name="Besteiro S."/>
            <person name="Sicheritz-Ponten T."/>
            <person name="Noel C.J."/>
            <person name="Dacks J.B."/>
            <person name="Foster P.G."/>
            <person name="Simillion C."/>
            <person name="Van de Peer Y."/>
            <person name="Miranda-Saavedra D."/>
            <person name="Barton G.J."/>
            <person name="Westrop G.D."/>
            <person name="Mueller S."/>
            <person name="Dessi D."/>
            <person name="Fiori P.L."/>
            <person name="Ren Q."/>
            <person name="Paulsen I."/>
            <person name="Zhang H."/>
            <person name="Bastida-Corcuera F.D."/>
            <person name="Simoes-Barbosa A."/>
            <person name="Brown M.T."/>
            <person name="Hayes R.D."/>
            <person name="Mukherjee M."/>
            <person name="Okumura C.Y."/>
            <person name="Schneider R."/>
            <person name="Smith A.J."/>
            <person name="Vanacova S."/>
            <person name="Villalvazo M."/>
            <person name="Haas B.J."/>
            <person name="Pertea M."/>
            <person name="Feldblyum T.V."/>
            <person name="Utterback T.R."/>
            <person name="Shu C.L."/>
            <person name="Osoegawa K."/>
            <person name="de Jong P.J."/>
            <person name="Hrdy I."/>
            <person name="Horvathova L."/>
            <person name="Zubacova Z."/>
            <person name="Dolezal P."/>
            <person name="Malik S.B."/>
            <person name="Logsdon J.M. Jr."/>
            <person name="Henze K."/>
            <person name="Gupta A."/>
            <person name="Wang C.C."/>
            <person name="Dunne R.L."/>
            <person name="Upcroft J.A."/>
            <person name="Upcroft P."/>
            <person name="White O."/>
            <person name="Salzberg S.L."/>
            <person name="Tang P."/>
            <person name="Chiu C.-H."/>
            <person name="Lee Y.-S."/>
            <person name="Embley T.M."/>
            <person name="Coombs G.H."/>
            <person name="Mottram J.C."/>
            <person name="Tachezy J."/>
            <person name="Fraser-Liggett C.M."/>
            <person name="Johnson P.J."/>
        </authorList>
    </citation>
    <scope>NUCLEOTIDE SEQUENCE [LARGE SCALE GENOMIC DNA]</scope>
    <source>
        <strain evidence="4">G3</strain>
    </source>
</reference>
<dbReference type="CDD" id="cd02803">
    <property type="entry name" value="OYE_like_FMN_family"/>
    <property type="match status" value="1"/>
</dbReference>
<organism evidence="4 5">
    <name type="scientific">Trichomonas vaginalis (strain ATCC PRA-98 / G3)</name>
    <dbReference type="NCBI Taxonomy" id="412133"/>
    <lineage>
        <taxon>Eukaryota</taxon>
        <taxon>Metamonada</taxon>
        <taxon>Parabasalia</taxon>
        <taxon>Trichomonadida</taxon>
        <taxon>Trichomonadidae</taxon>
        <taxon>Trichomonas</taxon>
    </lineage>
</organism>
<gene>
    <name evidence="4" type="ORF">TVAG_152690</name>
</gene>
<dbReference type="RefSeq" id="XP_001303632.1">
    <property type="nucleotide sequence ID" value="XM_001303631.1"/>
</dbReference>
<evidence type="ECO:0000313" key="5">
    <source>
        <dbReference type="Proteomes" id="UP000001542"/>
    </source>
</evidence>
<feature type="domain" description="NADH:flavin oxidoreductase/NADH oxidase N-terminal" evidence="3">
    <location>
        <begin position="112"/>
        <end position="319"/>
    </location>
</feature>
<dbReference type="Proteomes" id="UP000001542">
    <property type="component" value="Unassembled WGS sequence"/>
</dbReference>
<dbReference type="PANTHER" id="PTHR43656">
    <property type="entry name" value="BINDING OXIDOREDUCTASE, PUTATIVE (AFU_ORTHOLOGUE AFUA_2G08260)-RELATED"/>
    <property type="match status" value="1"/>
</dbReference>
<dbReference type="Gene3D" id="3.20.20.70">
    <property type="entry name" value="Aldolase class I"/>
    <property type="match status" value="1"/>
</dbReference>
<evidence type="ECO:0000259" key="3">
    <source>
        <dbReference type="Pfam" id="PF00724"/>
    </source>
</evidence>
<dbReference type="STRING" id="5722.A2FWL7"/>
<dbReference type="GO" id="GO:0016491">
    <property type="term" value="F:oxidoreductase activity"/>
    <property type="evidence" value="ECO:0007669"/>
    <property type="project" value="UniProtKB-KW"/>
</dbReference>
<dbReference type="InParanoid" id="A2FWL7"/>
<dbReference type="eggNOG" id="KOG0134">
    <property type="taxonomic scope" value="Eukaryota"/>
</dbReference>